<dbReference type="Gene3D" id="3.40.640.10">
    <property type="entry name" value="Type I PLP-dependent aspartate aminotransferase-like (Major domain)"/>
    <property type="match status" value="1"/>
</dbReference>
<dbReference type="GO" id="GO:0004400">
    <property type="term" value="F:histidinol-phosphate transaminase activity"/>
    <property type="evidence" value="ECO:0007669"/>
    <property type="project" value="UniProtKB-EC"/>
</dbReference>
<proteinExistence type="inferred from homology"/>
<name>A0A545T2C3_9GAMM</name>
<dbReference type="Gene3D" id="3.90.1150.10">
    <property type="entry name" value="Aspartate Aminotransferase, domain 1"/>
    <property type="match status" value="1"/>
</dbReference>
<dbReference type="AlphaFoldDB" id="A0A545T2C3"/>
<dbReference type="SUPFAM" id="SSF53383">
    <property type="entry name" value="PLP-dependent transferases"/>
    <property type="match status" value="1"/>
</dbReference>
<protein>
    <recommendedName>
        <fullName evidence="3">histidinol-phosphate transaminase</fullName>
        <ecNumber evidence="3">2.6.1.9</ecNumber>
    </recommendedName>
</protein>
<dbReference type="InterPro" id="IPR015424">
    <property type="entry name" value="PyrdxlP-dep_Trfase"/>
</dbReference>
<dbReference type="InterPro" id="IPR050106">
    <property type="entry name" value="HistidinolP_aminotransfase"/>
</dbReference>
<dbReference type="EMBL" id="VHSG01000021">
    <property type="protein sequence ID" value="TQV71353.1"/>
    <property type="molecule type" value="Genomic_DNA"/>
</dbReference>
<dbReference type="RefSeq" id="WP_142928671.1">
    <property type="nucleotide sequence ID" value="NZ_ML660100.1"/>
</dbReference>
<comment type="pathway">
    <text evidence="1">Amino-acid biosynthesis; L-histidine biosynthesis; L-histidine from 5-phospho-alpha-D-ribose 1-diphosphate: step 7/9.</text>
</comment>
<keyword evidence="8" id="KW-0368">Histidine biosynthesis</keyword>
<dbReference type="CDD" id="cd00609">
    <property type="entry name" value="AAT_like"/>
    <property type="match status" value="1"/>
</dbReference>
<sequence>MSSIFKPHITRMSAYAPPLEGRNPQQFTLLDFNERTIPVSEPIKQALVDFIRGDRLQMYPSYGDITERLADYCGVDAGQVMITNGSDQGIDLIVRAAAAAGDHAIIPGPSFAMYTQCAAVENLRVSEPGYTRSGGFPTAAVLASITEATRLIVIANPNNPSGTLVAREDILAVAAAAPQAAVLVDECYFEYTQATVADQLAAHENLVITRTFSKTWGLPSVRFGYVLSAADNIRALLNVRGPYDVNQLAIVAAQAALDNPAYTREYVREVMEQAKPLLEQYLDTAGIDYWPSGANYLWLFPQDVTVLSERLKEAGILVRPKADADGRPGLRVTIGTLDQTRQLVEVMKSTG</sequence>
<reference evidence="11 12" key="1">
    <citation type="submission" date="2019-06" db="EMBL/GenBank/DDBJ databases">
        <title>Whole genome sequence for Cellvibrionaceae sp. R142.</title>
        <authorList>
            <person name="Wang G."/>
        </authorList>
    </citation>
    <scope>NUCLEOTIDE SEQUENCE [LARGE SCALE GENOMIC DNA]</scope>
    <source>
        <strain evidence="11 12">R142</strain>
    </source>
</reference>
<dbReference type="InterPro" id="IPR015422">
    <property type="entry name" value="PyrdxlP-dep_Trfase_small"/>
</dbReference>
<evidence type="ECO:0000256" key="3">
    <source>
        <dbReference type="ARBA" id="ARBA00012748"/>
    </source>
</evidence>
<evidence type="ECO:0000256" key="6">
    <source>
        <dbReference type="ARBA" id="ARBA00022679"/>
    </source>
</evidence>
<evidence type="ECO:0000256" key="2">
    <source>
        <dbReference type="ARBA" id="ARBA00007970"/>
    </source>
</evidence>
<organism evidence="11 12">
    <name type="scientific">Exilibacterium tricleocarpae</name>
    <dbReference type="NCBI Taxonomy" id="2591008"/>
    <lineage>
        <taxon>Bacteria</taxon>
        <taxon>Pseudomonadati</taxon>
        <taxon>Pseudomonadota</taxon>
        <taxon>Gammaproteobacteria</taxon>
        <taxon>Cellvibrionales</taxon>
        <taxon>Cellvibrionaceae</taxon>
        <taxon>Exilibacterium</taxon>
    </lineage>
</organism>
<dbReference type="PANTHER" id="PTHR43643">
    <property type="entry name" value="HISTIDINOL-PHOSPHATE AMINOTRANSFERASE 2"/>
    <property type="match status" value="1"/>
</dbReference>
<evidence type="ECO:0000256" key="4">
    <source>
        <dbReference type="ARBA" id="ARBA00022576"/>
    </source>
</evidence>
<evidence type="ECO:0000313" key="11">
    <source>
        <dbReference type="EMBL" id="TQV71353.1"/>
    </source>
</evidence>
<comment type="catalytic activity">
    <reaction evidence="9">
        <text>L-histidinol phosphate + 2-oxoglutarate = 3-(imidazol-4-yl)-2-oxopropyl phosphate + L-glutamate</text>
        <dbReference type="Rhea" id="RHEA:23744"/>
        <dbReference type="ChEBI" id="CHEBI:16810"/>
        <dbReference type="ChEBI" id="CHEBI:29985"/>
        <dbReference type="ChEBI" id="CHEBI:57766"/>
        <dbReference type="ChEBI" id="CHEBI:57980"/>
        <dbReference type="EC" id="2.6.1.9"/>
    </reaction>
</comment>
<evidence type="ECO:0000256" key="7">
    <source>
        <dbReference type="ARBA" id="ARBA00022898"/>
    </source>
</evidence>
<dbReference type="GO" id="GO:0000105">
    <property type="term" value="P:L-histidine biosynthetic process"/>
    <property type="evidence" value="ECO:0007669"/>
    <property type="project" value="UniProtKB-KW"/>
</dbReference>
<comment type="caution">
    <text evidence="11">The sequence shown here is derived from an EMBL/GenBank/DDBJ whole genome shotgun (WGS) entry which is preliminary data.</text>
</comment>
<dbReference type="OrthoDB" id="9813612at2"/>
<gene>
    <name evidence="11" type="ORF">FKG94_19775</name>
</gene>
<evidence type="ECO:0000256" key="1">
    <source>
        <dbReference type="ARBA" id="ARBA00005011"/>
    </source>
</evidence>
<keyword evidence="6 11" id="KW-0808">Transferase</keyword>
<keyword evidence="12" id="KW-1185">Reference proteome</keyword>
<keyword evidence="5" id="KW-0028">Amino-acid biosynthesis</keyword>
<evidence type="ECO:0000256" key="8">
    <source>
        <dbReference type="ARBA" id="ARBA00023102"/>
    </source>
</evidence>
<dbReference type="InterPro" id="IPR015421">
    <property type="entry name" value="PyrdxlP-dep_Trfase_major"/>
</dbReference>
<dbReference type="Proteomes" id="UP000319732">
    <property type="component" value="Unassembled WGS sequence"/>
</dbReference>
<evidence type="ECO:0000256" key="9">
    <source>
        <dbReference type="ARBA" id="ARBA00047481"/>
    </source>
</evidence>
<keyword evidence="7" id="KW-0663">Pyridoxal phosphate</keyword>
<accession>A0A545T2C3</accession>
<keyword evidence="4 11" id="KW-0032">Aminotransferase</keyword>
<dbReference type="GO" id="GO:0030170">
    <property type="term" value="F:pyridoxal phosphate binding"/>
    <property type="evidence" value="ECO:0007669"/>
    <property type="project" value="InterPro"/>
</dbReference>
<dbReference type="PANTHER" id="PTHR43643:SF6">
    <property type="entry name" value="HISTIDINOL-PHOSPHATE AMINOTRANSFERASE"/>
    <property type="match status" value="1"/>
</dbReference>
<comment type="similarity">
    <text evidence="2">Belongs to the class-II pyridoxal-phosphate-dependent aminotransferase family. Histidinol-phosphate aminotransferase subfamily.</text>
</comment>
<dbReference type="InterPro" id="IPR004839">
    <property type="entry name" value="Aminotransferase_I/II_large"/>
</dbReference>
<evidence type="ECO:0000259" key="10">
    <source>
        <dbReference type="Pfam" id="PF00155"/>
    </source>
</evidence>
<evidence type="ECO:0000313" key="12">
    <source>
        <dbReference type="Proteomes" id="UP000319732"/>
    </source>
</evidence>
<dbReference type="EC" id="2.6.1.9" evidence="3"/>
<evidence type="ECO:0000256" key="5">
    <source>
        <dbReference type="ARBA" id="ARBA00022605"/>
    </source>
</evidence>
<dbReference type="Pfam" id="PF00155">
    <property type="entry name" value="Aminotran_1_2"/>
    <property type="match status" value="1"/>
</dbReference>
<feature type="domain" description="Aminotransferase class I/classII large" evidence="10">
    <location>
        <begin position="39"/>
        <end position="345"/>
    </location>
</feature>